<sequence>MCACEQREQSVKVLLKCVALRSGGGMGRGTVGKVRIHLPSIPSLAHHTLSLLNNSPSSTPFSRHVCFLSAVSPSPDHPCRGLQRVQTWLAQGSQGQRPFRRNGKRAIRAVSAISTVRPVNEGVVGLRACVLACWGRWTLRIARIAGARPEVRVCGGFP</sequence>
<name>A0A6A6JHW5_WESOR</name>
<dbReference type="Proteomes" id="UP000800097">
    <property type="component" value="Unassembled WGS sequence"/>
</dbReference>
<accession>A0A6A6JHW5</accession>
<dbReference type="AlphaFoldDB" id="A0A6A6JHW5"/>
<dbReference type="EMBL" id="ML986495">
    <property type="protein sequence ID" value="KAF2275815.1"/>
    <property type="molecule type" value="Genomic_DNA"/>
</dbReference>
<organism evidence="1 2">
    <name type="scientific">Westerdykella ornata</name>
    <dbReference type="NCBI Taxonomy" id="318751"/>
    <lineage>
        <taxon>Eukaryota</taxon>
        <taxon>Fungi</taxon>
        <taxon>Dikarya</taxon>
        <taxon>Ascomycota</taxon>
        <taxon>Pezizomycotina</taxon>
        <taxon>Dothideomycetes</taxon>
        <taxon>Pleosporomycetidae</taxon>
        <taxon>Pleosporales</taxon>
        <taxon>Sporormiaceae</taxon>
        <taxon>Westerdykella</taxon>
    </lineage>
</organism>
<dbReference type="GeneID" id="54556092"/>
<reference evidence="1" key="1">
    <citation type="journal article" date="2020" name="Stud. Mycol.">
        <title>101 Dothideomycetes genomes: a test case for predicting lifestyles and emergence of pathogens.</title>
        <authorList>
            <person name="Haridas S."/>
            <person name="Albert R."/>
            <person name="Binder M."/>
            <person name="Bloem J."/>
            <person name="Labutti K."/>
            <person name="Salamov A."/>
            <person name="Andreopoulos B."/>
            <person name="Baker S."/>
            <person name="Barry K."/>
            <person name="Bills G."/>
            <person name="Bluhm B."/>
            <person name="Cannon C."/>
            <person name="Castanera R."/>
            <person name="Culley D."/>
            <person name="Daum C."/>
            <person name="Ezra D."/>
            <person name="Gonzalez J."/>
            <person name="Henrissat B."/>
            <person name="Kuo A."/>
            <person name="Liang C."/>
            <person name="Lipzen A."/>
            <person name="Lutzoni F."/>
            <person name="Magnuson J."/>
            <person name="Mondo S."/>
            <person name="Nolan M."/>
            <person name="Ohm R."/>
            <person name="Pangilinan J."/>
            <person name="Park H.-J."/>
            <person name="Ramirez L."/>
            <person name="Alfaro M."/>
            <person name="Sun H."/>
            <person name="Tritt A."/>
            <person name="Yoshinaga Y."/>
            <person name="Zwiers L.-H."/>
            <person name="Turgeon B."/>
            <person name="Goodwin S."/>
            <person name="Spatafora J."/>
            <person name="Crous P."/>
            <person name="Grigoriev I."/>
        </authorList>
    </citation>
    <scope>NUCLEOTIDE SEQUENCE</scope>
    <source>
        <strain evidence="1">CBS 379.55</strain>
    </source>
</reference>
<evidence type="ECO:0000313" key="1">
    <source>
        <dbReference type="EMBL" id="KAF2275815.1"/>
    </source>
</evidence>
<gene>
    <name evidence="1" type="ORF">EI97DRAFT_56413</name>
</gene>
<dbReference type="RefSeq" id="XP_033653354.1">
    <property type="nucleotide sequence ID" value="XM_033802917.1"/>
</dbReference>
<evidence type="ECO:0000313" key="2">
    <source>
        <dbReference type="Proteomes" id="UP000800097"/>
    </source>
</evidence>
<proteinExistence type="predicted"/>
<keyword evidence="2" id="KW-1185">Reference proteome</keyword>
<protein>
    <submittedName>
        <fullName evidence="1">Uncharacterized protein</fullName>
    </submittedName>
</protein>